<organism evidence="2 3">
    <name type="scientific">Yoonia algicola</name>
    <dbReference type="NCBI Taxonomy" id="3137368"/>
    <lineage>
        <taxon>Bacteria</taxon>
        <taxon>Pseudomonadati</taxon>
        <taxon>Pseudomonadota</taxon>
        <taxon>Alphaproteobacteria</taxon>
        <taxon>Rhodobacterales</taxon>
        <taxon>Paracoccaceae</taxon>
        <taxon>Yoonia</taxon>
    </lineage>
</organism>
<keyword evidence="3" id="KW-1185">Reference proteome</keyword>
<evidence type="ECO:0000313" key="3">
    <source>
        <dbReference type="Proteomes" id="UP001451782"/>
    </source>
</evidence>
<proteinExistence type="predicted"/>
<protein>
    <submittedName>
        <fullName evidence="2">Holin family protein</fullName>
    </submittedName>
</protein>
<dbReference type="InterPro" id="IPR021497">
    <property type="entry name" value="GTA_holin_3TM"/>
</dbReference>
<dbReference type="AlphaFoldDB" id="A0AAN0M821"/>
<name>A0AAN0M821_9RHOB</name>
<reference evidence="2 3" key="1">
    <citation type="submission" date="2024-04" db="EMBL/GenBank/DDBJ databases">
        <title>Phylogenomic analyses of a clade within the roseobacter group suggest taxonomic reassignments of species of the genera Aestuariivita, Citreicella, Loktanella, Nautella, Pelagibaca, Ruegeria, Thalassobius, Thiobacimonas and Tropicibacter, and the proposal o.</title>
        <authorList>
            <person name="Jeon C.O."/>
        </authorList>
    </citation>
    <scope>NUCLEOTIDE SEQUENCE [LARGE SCALE GENOMIC DNA]</scope>
    <source>
        <strain evidence="2 3">G8-12</strain>
    </source>
</reference>
<evidence type="ECO:0000256" key="1">
    <source>
        <dbReference type="SAM" id="MobiDB-lite"/>
    </source>
</evidence>
<accession>A0AAN0M821</accession>
<dbReference type="RefSeq" id="WP_342070752.1">
    <property type="nucleotide sequence ID" value="NZ_CP151762.1"/>
</dbReference>
<dbReference type="EMBL" id="CP151762">
    <property type="protein sequence ID" value="WZU64387.1"/>
    <property type="molecule type" value="Genomic_DNA"/>
</dbReference>
<dbReference type="Pfam" id="PF11351">
    <property type="entry name" value="GTA_holin_3TM"/>
    <property type="match status" value="1"/>
</dbReference>
<dbReference type="Proteomes" id="UP001451782">
    <property type="component" value="Chromosome"/>
</dbReference>
<sequence length="166" mass="18243">MGLIPTVMSFLFGDNRNAIVETAQVFRENAENGAVRDASARTDSLTQLAAEFARPQRGVFDRIVDGLNRLPRPALALGTIWLFVAAMQKPAQFAEGMQGLALVPEPLWWLMGAIVSFYFGARHQVKSQDFQRAVVQSLAVSKVLQAPKGPTNDNPALSDWQMKNGE</sequence>
<dbReference type="KEGG" id="yag:AABB28_03565"/>
<evidence type="ECO:0000313" key="2">
    <source>
        <dbReference type="EMBL" id="WZU64387.1"/>
    </source>
</evidence>
<feature type="region of interest" description="Disordered" evidence="1">
    <location>
        <begin position="146"/>
        <end position="166"/>
    </location>
</feature>
<gene>
    <name evidence="2" type="ORF">AABB28_03565</name>
</gene>